<dbReference type="Proteomes" id="UP000001396">
    <property type="component" value="Unassembled WGS sequence"/>
</dbReference>
<reference evidence="4 5" key="1">
    <citation type="journal article" date="2011" name="Genome Res.">
        <title>Phylogeny-wide analysis of social amoeba genomes highlights ancient origins for complex intercellular communication.</title>
        <authorList>
            <person name="Heidel A.J."/>
            <person name="Lawal H.M."/>
            <person name="Felder M."/>
            <person name="Schilde C."/>
            <person name="Helps N.R."/>
            <person name="Tunggal B."/>
            <person name="Rivero F."/>
            <person name="John U."/>
            <person name="Schleicher M."/>
            <person name="Eichinger L."/>
            <person name="Platzer M."/>
            <person name="Noegel A.A."/>
            <person name="Schaap P."/>
            <person name="Gloeckner G."/>
        </authorList>
    </citation>
    <scope>NUCLEOTIDE SEQUENCE [LARGE SCALE GENOMIC DNA]</scope>
    <source>
        <strain evidence="5">ATCC 26659 / Pp 5 / PN500</strain>
    </source>
</reference>
<dbReference type="RefSeq" id="XP_020428973.1">
    <property type="nucleotide sequence ID" value="XM_020580386.1"/>
</dbReference>
<organism evidence="4 5">
    <name type="scientific">Heterostelium pallidum (strain ATCC 26659 / Pp 5 / PN500)</name>
    <name type="common">Cellular slime mold</name>
    <name type="synonym">Polysphondylium pallidum</name>
    <dbReference type="NCBI Taxonomy" id="670386"/>
    <lineage>
        <taxon>Eukaryota</taxon>
        <taxon>Amoebozoa</taxon>
        <taxon>Evosea</taxon>
        <taxon>Eumycetozoa</taxon>
        <taxon>Dictyostelia</taxon>
        <taxon>Acytosteliales</taxon>
        <taxon>Acytosteliaceae</taxon>
        <taxon>Heterostelium</taxon>
    </lineage>
</organism>
<dbReference type="PANTHER" id="PTHR43619:SF2">
    <property type="entry name" value="S-ADENOSYL-L-METHIONINE-DEPENDENT METHYLTRANSFERASES SUPERFAMILY PROTEIN"/>
    <property type="match status" value="1"/>
</dbReference>
<dbReference type="InterPro" id="IPR007213">
    <property type="entry name" value="Ppm1/Ppm2/Tcmp"/>
</dbReference>
<dbReference type="GO" id="GO:0032259">
    <property type="term" value="P:methylation"/>
    <property type="evidence" value="ECO:0007669"/>
    <property type="project" value="UniProtKB-KW"/>
</dbReference>
<dbReference type="EMBL" id="ADBJ01000044">
    <property type="protein sequence ID" value="EFA76841.1"/>
    <property type="molecule type" value="Genomic_DNA"/>
</dbReference>
<dbReference type="InParanoid" id="D3BNS2"/>
<gene>
    <name evidence="4" type="ORF">PPL_09593</name>
</gene>
<dbReference type="InterPro" id="IPR011610">
    <property type="entry name" value="SAM_mthyl_Trfase_ML2640-like"/>
</dbReference>
<dbReference type="InterPro" id="IPR029063">
    <property type="entry name" value="SAM-dependent_MTases_sf"/>
</dbReference>
<dbReference type="STRING" id="670386.D3BNS2"/>
<dbReference type="SUPFAM" id="SSF53335">
    <property type="entry name" value="S-adenosyl-L-methionine-dependent methyltransferases"/>
    <property type="match status" value="1"/>
</dbReference>
<comment type="similarity">
    <text evidence="1">Belongs to the UPF0677 family.</text>
</comment>
<evidence type="ECO:0000313" key="5">
    <source>
        <dbReference type="Proteomes" id="UP000001396"/>
    </source>
</evidence>
<keyword evidence="5" id="KW-1185">Reference proteome</keyword>
<dbReference type="GeneID" id="31365068"/>
<comment type="caution">
    <text evidence="4">The sequence shown here is derived from an EMBL/GenBank/DDBJ whole genome shotgun (WGS) entry which is preliminary data.</text>
</comment>
<evidence type="ECO:0008006" key="6">
    <source>
        <dbReference type="Google" id="ProtNLM"/>
    </source>
</evidence>
<evidence type="ECO:0000256" key="2">
    <source>
        <dbReference type="ARBA" id="ARBA00022603"/>
    </source>
</evidence>
<name>D3BNS2_HETP5</name>
<keyword evidence="3" id="KW-0808">Transferase</keyword>
<protein>
    <recommendedName>
        <fullName evidence="6">S-adenosyl-L-methionine-dependent methyltransferase</fullName>
    </recommendedName>
</protein>
<dbReference type="Gene3D" id="3.40.50.150">
    <property type="entry name" value="Vaccinia Virus protein VP39"/>
    <property type="match status" value="1"/>
</dbReference>
<dbReference type="NCBIfam" id="TIGR00027">
    <property type="entry name" value="mthyl_TIGR00027"/>
    <property type="match status" value="1"/>
</dbReference>
<evidence type="ECO:0000313" key="4">
    <source>
        <dbReference type="EMBL" id="EFA76841.1"/>
    </source>
</evidence>
<evidence type="ECO:0000256" key="3">
    <source>
        <dbReference type="ARBA" id="ARBA00022679"/>
    </source>
</evidence>
<sequence>MEELSVPTTSLFVCSLRLYITNQFVKYVLEKENGDQQSKELVKSFFKKYDPDLPNIVSRYSNILVYDPYSYYFCKTNESLLYISDSLNKINDTFPGNLESKTFEKEVLEEIQFPTNLRFPELKNYILNSKNPMMSWTLLNSKGLLLALLFRTRYIDDFIVEKINEGYDQFVLLGAGLDSRGYRLPFKSGTTVWEVDFPEVLNYKQFVLESVKDVIPKVSQANNVYITSDLLKPQDWTSQLQSTGFDSNKKTIWIMEGLLFYIERSGISLILNSVSKLSSSGSGACMQNMSADLTEKETFNPMVLLCRKEMRSLSNDPYEYQLEMGFTKDVKIYHESQIEILYKISEEKIENTNNHIIIAYKP</sequence>
<dbReference type="PANTHER" id="PTHR43619">
    <property type="entry name" value="S-ADENOSYL-L-METHIONINE-DEPENDENT METHYLTRANSFERASE YKTD-RELATED"/>
    <property type="match status" value="1"/>
</dbReference>
<accession>D3BNS2</accession>
<proteinExistence type="inferred from homology"/>
<dbReference type="AlphaFoldDB" id="D3BNS2"/>
<dbReference type="GO" id="GO:0008168">
    <property type="term" value="F:methyltransferase activity"/>
    <property type="evidence" value="ECO:0007669"/>
    <property type="project" value="UniProtKB-KW"/>
</dbReference>
<keyword evidence="2" id="KW-0489">Methyltransferase</keyword>
<dbReference type="Pfam" id="PF04072">
    <property type="entry name" value="LCM"/>
    <property type="match status" value="1"/>
</dbReference>
<evidence type="ECO:0000256" key="1">
    <source>
        <dbReference type="ARBA" id="ARBA00008138"/>
    </source>
</evidence>